<dbReference type="GO" id="GO:0000028">
    <property type="term" value="P:ribosomal small subunit assembly"/>
    <property type="evidence" value="ECO:0007669"/>
    <property type="project" value="TreeGrafter"/>
</dbReference>
<sequence length="157" mass="18094">MAKVTDQVKALIEADINEMGYQLFDITFSKEGKDWYLRIYIDKNDGITIADCVKASEKISEILDNVEDDPIPQAYYLEVSSPGAERPLNNDNAIQQAIGKWVHLNFYHEIDGSKFVEGRLLEASEQYFTLEVKDKTRWLVQDFPRKSVSLIRLAIEF</sequence>
<dbReference type="InterPro" id="IPR003728">
    <property type="entry name" value="Ribosome_maturation_RimP"/>
</dbReference>
<dbReference type="InterPro" id="IPR028989">
    <property type="entry name" value="RimP_N"/>
</dbReference>
<dbReference type="InterPro" id="IPR036847">
    <property type="entry name" value="RimP_C_sf"/>
</dbReference>
<name>A0A120I9R2_9LACT</name>
<dbReference type="InterPro" id="IPR028998">
    <property type="entry name" value="RimP_C"/>
</dbReference>
<evidence type="ECO:0000256" key="3">
    <source>
        <dbReference type="HAMAP-Rule" id="MF_01077"/>
    </source>
</evidence>
<dbReference type="GO" id="GO:0006412">
    <property type="term" value="P:translation"/>
    <property type="evidence" value="ECO:0007669"/>
    <property type="project" value="TreeGrafter"/>
</dbReference>
<dbReference type="KEGG" id="aun:AWM73_04180"/>
<evidence type="ECO:0000259" key="4">
    <source>
        <dbReference type="Pfam" id="PF02576"/>
    </source>
</evidence>
<gene>
    <name evidence="3 6" type="primary">rimP</name>
    <name evidence="6" type="ORF">I6G68_05875</name>
</gene>
<dbReference type="SUPFAM" id="SSF74942">
    <property type="entry name" value="YhbC-like, C-terminal domain"/>
    <property type="match status" value="1"/>
</dbReference>
<organism evidence="6 7">
    <name type="scientific">Aerococcus urinae</name>
    <dbReference type="NCBI Taxonomy" id="1376"/>
    <lineage>
        <taxon>Bacteria</taxon>
        <taxon>Bacillati</taxon>
        <taxon>Bacillota</taxon>
        <taxon>Bacilli</taxon>
        <taxon>Lactobacillales</taxon>
        <taxon>Aerococcaceae</taxon>
        <taxon>Aerococcus</taxon>
    </lineage>
</organism>
<evidence type="ECO:0000256" key="1">
    <source>
        <dbReference type="ARBA" id="ARBA00022490"/>
    </source>
</evidence>
<dbReference type="CDD" id="cd01734">
    <property type="entry name" value="YlxS_C"/>
    <property type="match status" value="1"/>
</dbReference>
<evidence type="ECO:0000256" key="2">
    <source>
        <dbReference type="ARBA" id="ARBA00022517"/>
    </source>
</evidence>
<dbReference type="Pfam" id="PF17384">
    <property type="entry name" value="DUF150_C"/>
    <property type="match status" value="1"/>
</dbReference>
<dbReference type="RefSeq" id="WP_060778211.1">
    <property type="nucleotide sequence ID" value="NZ_CAJHLF010000002.1"/>
</dbReference>
<proteinExistence type="inferred from homology"/>
<feature type="domain" description="Ribosome maturation factor RimP N-terminal" evidence="4">
    <location>
        <begin position="11"/>
        <end position="85"/>
    </location>
</feature>
<evidence type="ECO:0000313" key="6">
    <source>
        <dbReference type="EMBL" id="QPS00923.1"/>
    </source>
</evidence>
<comment type="function">
    <text evidence="3">Required for maturation of 30S ribosomal subunits.</text>
</comment>
<accession>A0A120I9R2</accession>
<keyword evidence="2 3" id="KW-0690">Ribosome biogenesis</keyword>
<dbReference type="Pfam" id="PF02576">
    <property type="entry name" value="RimP_N"/>
    <property type="match status" value="1"/>
</dbReference>
<dbReference type="InterPro" id="IPR035956">
    <property type="entry name" value="RimP_N_sf"/>
</dbReference>
<dbReference type="Gene3D" id="2.30.30.180">
    <property type="entry name" value="Ribosome maturation factor RimP, C-terminal domain"/>
    <property type="match status" value="1"/>
</dbReference>
<dbReference type="AlphaFoldDB" id="A0A120I9R2"/>
<dbReference type="PANTHER" id="PTHR33867">
    <property type="entry name" value="RIBOSOME MATURATION FACTOR RIMP"/>
    <property type="match status" value="1"/>
</dbReference>
<dbReference type="HAMAP" id="MF_01077">
    <property type="entry name" value="RimP"/>
    <property type="match status" value="1"/>
</dbReference>
<dbReference type="GO" id="GO:0005829">
    <property type="term" value="C:cytosol"/>
    <property type="evidence" value="ECO:0007669"/>
    <property type="project" value="TreeGrafter"/>
</dbReference>
<comment type="subcellular location">
    <subcellularLocation>
        <location evidence="3">Cytoplasm</location>
    </subcellularLocation>
</comment>
<dbReference type="Proteomes" id="UP000594771">
    <property type="component" value="Chromosome"/>
</dbReference>
<dbReference type="Gene3D" id="3.30.300.70">
    <property type="entry name" value="RimP-like superfamily, N-terminal"/>
    <property type="match status" value="1"/>
</dbReference>
<dbReference type="FunFam" id="3.30.300.70:FF:000001">
    <property type="entry name" value="Ribosome maturation factor RimP"/>
    <property type="match status" value="1"/>
</dbReference>
<dbReference type="OrthoDB" id="9805006at2"/>
<dbReference type="NCBIfam" id="NF000928">
    <property type="entry name" value="PRK00092.1-2"/>
    <property type="match status" value="1"/>
</dbReference>
<protein>
    <recommendedName>
        <fullName evidence="3">Ribosome maturation factor RimP</fullName>
    </recommendedName>
</protein>
<dbReference type="SUPFAM" id="SSF75420">
    <property type="entry name" value="YhbC-like, N-terminal domain"/>
    <property type="match status" value="1"/>
</dbReference>
<dbReference type="PANTHER" id="PTHR33867:SF1">
    <property type="entry name" value="RIBOSOME MATURATION FACTOR RIMP"/>
    <property type="match status" value="1"/>
</dbReference>
<reference evidence="6 7" key="1">
    <citation type="submission" date="2020-12" db="EMBL/GenBank/DDBJ databases">
        <title>FDA dAtabase for Regulatory Grade micrObial Sequences (FDA-ARGOS): Supporting development and validation of Infectious Disease Dx tests.</title>
        <authorList>
            <person name="Sproer C."/>
            <person name="Gronow S."/>
            <person name="Severitt S."/>
            <person name="Schroder I."/>
            <person name="Tallon L."/>
            <person name="Sadzewicz L."/>
            <person name="Zhao X."/>
            <person name="Boylan J."/>
            <person name="Ott S."/>
            <person name="Bowen H."/>
            <person name="Vavikolanu K."/>
            <person name="Mehta A."/>
            <person name="Aluvathingal J."/>
            <person name="Nadendla S."/>
            <person name="Lowell S."/>
            <person name="Myers T."/>
            <person name="Yan Y."/>
            <person name="Sichtig H."/>
        </authorList>
    </citation>
    <scope>NUCLEOTIDE SEQUENCE [LARGE SCALE GENOMIC DNA]</scope>
    <source>
        <strain evidence="6 7">FDAARGOS_911</strain>
    </source>
</reference>
<evidence type="ECO:0000259" key="5">
    <source>
        <dbReference type="Pfam" id="PF17384"/>
    </source>
</evidence>
<comment type="similarity">
    <text evidence="3">Belongs to the RimP family.</text>
</comment>
<dbReference type="GeneID" id="35768059"/>
<dbReference type="EMBL" id="CP065662">
    <property type="protein sequence ID" value="QPS00923.1"/>
    <property type="molecule type" value="Genomic_DNA"/>
</dbReference>
<keyword evidence="1 3" id="KW-0963">Cytoplasm</keyword>
<evidence type="ECO:0000313" key="7">
    <source>
        <dbReference type="Proteomes" id="UP000594771"/>
    </source>
</evidence>
<feature type="domain" description="Ribosome maturation factor RimP C-terminal" evidence="5">
    <location>
        <begin position="96"/>
        <end position="157"/>
    </location>
</feature>